<dbReference type="InterPro" id="IPR049560">
    <property type="entry name" value="MeTrfase_RsmB-F_NOP2_cat"/>
</dbReference>
<comment type="function">
    <text evidence="1">Specifically methylates the cytosine at position 967 (m5C967) of 16S rRNA.</text>
</comment>
<dbReference type="InterPro" id="IPR004573">
    <property type="entry name" value="rRNA_ssu_MeTfrase_B"/>
</dbReference>
<proteinExistence type="inferred from homology"/>
<keyword evidence="8 14" id="KW-0808">Transferase</keyword>
<organism evidence="16 17">
    <name type="scientific">Pseudolactococcus piscium MKFS47</name>
    <dbReference type="NCBI Taxonomy" id="297352"/>
    <lineage>
        <taxon>Bacteria</taxon>
        <taxon>Bacillati</taxon>
        <taxon>Bacillota</taxon>
        <taxon>Bacilli</taxon>
        <taxon>Lactobacillales</taxon>
        <taxon>Streptococcaceae</taxon>
        <taxon>Pseudolactococcus</taxon>
    </lineage>
</organism>
<dbReference type="FunFam" id="3.40.50.150:FF:000022">
    <property type="entry name" value="Ribosomal RNA small subunit methyltransferase B"/>
    <property type="match status" value="1"/>
</dbReference>
<dbReference type="HOGENOM" id="CLU_005316_0_1_9"/>
<feature type="domain" description="SAM-dependent MTase RsmB/NOP-type" evidence="15">
    <location>
        <begin position="166"/>
        <end position="437"/>
    </location>
</feature>
<evidence type="ECO:0000256" key="9">
    <source>
        <dbReference type="ARBA" id="ARBA00022691"/>
    </source>
</evidence>
<feature type="active site" description="Nucleophile" evidence="14">
    <location>
        <position position="378"/>
    </location>
</feature>
<protein>
    <recommendedName>
        <fullName evidence="4">16S rRNA (cytosine(967)-C(5))-methyltransferase</fullName>
        <ecNumber evidence="4">2.1.1.176</ecNumber>
    </recommendedName>
    <alternativeName>
        <fullName evidence="11">16S rRNA m5C967 methyltransferase</fullName>
    </alternativeName>
    <alternativeName>
        <fullName evidence="12">rRNA (cytosine-C(5)-)-methyltransferase RsmB</fullName>
    </alternativeName>
</protein>
<dbReference type="InterPro" id="IPR006027">
    <property type="entry name" value="NusB_RsmB_TIM44"/>
</dbReference>
<dbReference type="PROSITE" id="PS51686">
    <property type="entry name" value="SAM_MT_RSMB_NOP"/>
    <property type="match status" value="1"/>
</dbReference>
<feature type="binding site" evidence="14">
    <location>
        <position position="306"/>
    </location>
    <ligand>
        <name>S-adenosyl-L-methionine</name>
        <dbReference type="ChEBI" id="CHEBI:59789"/>
    </ligand>
</feature>
<evidence type="ECO:0000256" key="4">
    <source>
        <dbReference type="ARBA" id="ARBA00012140"/>
    </source>
</evidence>
<dbReference type="PANTHER" id="PTHR22807:SF53">
    <property type="entry name" value="RIBOSOMAL RNA SMALL SUBUNIT METHYLTRANSFERASE B-RELATED"/>
    <property type="match status" value="1"/>
</dbReference>
<name>A0A0D6DZU8_9LACT</name>
<accession>A0A0D6DZU8</accession>
<dbReference type="SUPFAM" id="SSF48013">
    <property type="entry name" value="NusB-like"/>
    <property type="match status" value="1"/>
</dbReference>
<dbReference type="NCBIfam" id="NF011494">
    <property type="entry name" value="PRK14902.1"/>
    <property type="match status" value="1"/>
</dbReference>
<dbReference type="Pfam" id="PF01029">
    <property type="entry name" value="NusB"/>
    <property type="match status" value="1"/>
</dbReference>
<dbReference type="NCBIfam" id="TIGR00563">
    <property type="entry name" value="rsmB"/>
    <property type="match status" value="1"/>
</dbReference>
<reference evidence="17" key="1">
    <citation type="submission" date="2015-01" db="EMBL/GenBank/DDBJ databases">
        <authorList>
            <person name="Andreevskaya M."/>
        </authorList>
    </citation>
    <scope>NUCLEOTIDE SEQUENCE [LARGE SCALE GENOMIC DNA]</scope>
    <source>
        <strain evidence="17">MKFS47</strain>
    </source>
</reference>
<evidence type="ECO:0000256" key="6">
    <source>
        <dbReference type="ARBA" id="ARBA00022552"/>
    </source>
</evidence>
<evidence type="ECO:0000256" key="11">
    <source>
        <dbReference type="ARBA" id="ARBA00030399"/>
    </source>
</evidence>
<evidence type="ECO:0000256" key="5">
    <source>
        <dbReference type="ARBA" id="ARBA00022490"/>
    </source>
</evidence>
<comment type="subcellular location">
    <subcellularLocation>
        <location evidence="2">Cytoplasm</location>
    </subcellularLocation>
</comment>
<dbReference type="GO" id="GO:0008649">
    <property type="term" value="F:rRNA methyltransferase activity"/>
    <property type="evidence" value="ECO:0007669"/>
    <property type="project" value="InterPro"/>
</dbReference>
<dbReference type="Proteomes" id="UP000033166">
    <property type="component" value="Chromosome I"/>
</dbReference>
<evidence type="ECO:0000256" key="3">
    <source>
        <dbReference type="ARBA" id="ARBA00007494"/>
    </source>
</evidence>
<dbReference type="KEGG" id="lpk:LACPI_2073"/>
<dbReference type="InterPro" id="IPR001678">
    <property type="entry name" value="MeTrfase_RsmB-F_NOP2_dom"/>
</dbReference>
<dbReference type="InterPro" id="IPR023267">
    <property type="entry name" value="RCMT"/>
</dbReference>
<dbReference type="SUPFAM" id="SSF53335">
    <property type="entry name" value="S-adenosyl-L-methionine-dependent methyltransferases"/>
    <property type="match status" value="1"/>
</dbReference>
<dbReference type="GO" id="GO:0003723">
    <property type="term" value="F:RNA binding"/>
    <property type="evidence" value="ECO:0007669"/>
    <property type="project" value="UniProtKB-UniRule"/>
</dbReference>
<dbReference type="CDD" id="cd02440">
    <property type="entry name" value="AdoMet_MTases"/>
    <property type="match status" value="1"/>
</dbReference>
<evidence type="ECO:0000259" key="15">
    <source>
        <dbReference type="PROSITE" id="PS51686"/>
    </source>
</evidence>
<evidence type="ECO:0000256" key="1">
    <source>
        <dbReference type="ARBA" id="ARBA00002724"/>
    </source>
</evidence>
<evidence type="ECO:0000256" key="10">
    <source>
        <dbReference type="ARBA" id="ARBA00022884"/>
    </source>
</evidence>
<dbReference type="Gene3D" id="1.10.940.10">
    <property type="entry name" value="NusB-like"/>
    <property type="match status" value="1"/>
</dbReference>
<keyword evidence="5" id="KW-0963">Cytoplasm</keyword>
<dbReference type="InterPro" id="IPR029063">
    <property type="entry name" value="SAM-dependent_MTases_sf"/>
</dbReference>
<dbReference type="EMBL" id="LN774769">
    <property type="protein sequence ID" value="CEN29273.1"/>
    <property type="molecule type" value="Genomic_DNA"/>
</dbReference>
<dbReference type="Pfam" id="PF01189">
    <property type="entry name" value="Methyltr_RsmB-F"/>
    <property type="match status" value="1"/>
</dbReference>
<dbReference type="STRING" id="1364.LP2241_50435"/>
<dbReference type="FunFam" id="1.10.940.10:FF:000006">
    <property type="entry name" value="16S rRNA (Cytosine(967)-C(5))-methyltransferase RsmB"/>
    <property type="match status" value="1"/>
</dbReference>
<feature type="binding site" evidence="14">
    <location>
        <begin position="254"/>
        <end position="260"/>
    </location>
    <ligand>
        <name>S-adenosyl-L-methionine</name>
        <dbReference type="ChEBI" id="CHEBI:59789"/>
    </ligand>
</feature>
<dbReference type="Gene3D" id="3.30.70.1170">
    <property type="entry name" value="Sun protein, domain 3"/>
    <property type="match status" value="1"/>
</dbReference>
<dbReference type="GO" id="GO:0005737">
    <property type="term" value="C:cytoplasm"/>
    <property type="evidence" value="ECO:0007669"/>
    <property type="project" value="UniProtKB-SubCell"/>
</dbReference>
<keyword evidence="10 14" id="KW-0694">RNA-binding</keyword>
<dbReference type="PANTHER" id="PTHR22807">
    <property type="entry name" value="NOP2 YEAST -RELATED NOL1/NOP2/FMU SUN DOMAIN-CONTAINING"/>
    <property type="match status" value="1"/>
</dbReference>
<feature type="binding site" evidence="14">
    <location>
        <position position="278"/>
    </location>
    <ligand>
        <name>S-adenosyl-L-methionine</name>
        <dbReference type="ChEBI" id="CHEBI:59789"/>
    </ligand>
</feature>
<dbReference type="EC" id="2.1.1.176" evidence="4"/>
<keyword evidence="9 14" id="KW-0949">S-adenosyl-L-methionine</keyword>
<evidence type="ECO:0000313" key="17">
    <source>
        <dbReference type="Proteomes" id="UP000033166"/>
    </source>
</evidence>
<feature type="binding site" evidence="14">
    <location>
        <position position="325"/>
    </location>
    <ligand>
        <name>S-adenosyl-L-methionine</name>
        <dbReference type="ChEBI" id="CHEBI:59789"/>
    </ligand>
</feature>
<evidence type="ECO:0000313" key="16">
    <source>
        <dbReference type="EMBL" id="CEN29273.1"/>
    </source>
</evidence>
<evidence type="ECO:0000256" key="12">
    <source>
        <dbReference type="ARBA" id="ARBA00031088"/>
    </source>
</evidence>
<dbReference type="RefSeq" id="WP_047916265.1">
    <property type="nucleotide sequence ID" value="NZ_LN774769.1"/>
</dbReference>
<dbReference type="Gene3D" id="3.40.50.150">
    <property type="entry name" value="Vaccinia Virus protein VP39"/>
    <property type="match status" value="1"/>
</dbReference>
<evidence type="ECO:0000256" key="2">
    <source>
        <dbReference type="ARBA" id="ARBA00004496"/>
    </source>
</evidence>
<evidence type="ECO:0000256" key="8">
    <source>
        <dbReference type="ARBA" id="ARBA00022679"/>
    </source>
</evidence>
<evidence type="ECO:0000256" key="14">
    <source>
        <dbReference type="PROSITE-ProRule" id="PRU01023"/>
    </source>
</evidence>
<dbReference type="PROSITE" id="PS01153">
    <property type="entry name" value="NOL1_NOP2_SUN"/>
    <property type="match status" value="1"/>
</dbReference>
<keyword evidence="7 14" id="KW-0489">Methyltransferase</keyword>
<sequence>MSNNPRRVALSIINDVLNNNAYANIALNEKIKSENLTELDKNLVTNLVYGTISKKLTLDWYTKPYVKKTKKWVKNLLAMTVYQIIYMDRIPTSAAVDEAVKIAKKQGDQRLSGFVNGVLRNFTRADFRSFDEISDSTEKLSIQYSMPIDLTKKFVKSFGFEKTVKIFRSIEEPSRASLRVNTTLTDVTTEFNKLAREFDVELSEISPTGIVAESGHFADLLDFNDGLITIQDESSQLVATVLDAQTTDRILDACAAPGGKTVHIAEYLSEAGYIEALDLYDHKLRLIRQNAERLHQIEKIRLTKLDARQSFERFGPDSFDKILVDAPCSGLGLIRRKPDIRYRKETTDFADLQKVQLDILENTCKTLVNSGIMVYSTCTIFDEENYQVIETFLAKHPEFEQVPLTHEKSDLVKNGCLFITPDAYHTDGFFIAKLRKK</sequence>
<dbReference type="InterPro" id="IPR018314">
    <property type="entry name" value="RsmB/NOL1/NOP2-like_CS"/>
</dbReference>
<evidence type="ECO:0000256" key="13">
    <source>
        <dbReference type="ARBA" id="ARBA00047283"/>
    </source>
</evidence>
<evidence type="ECO:0000256" key="7">
    <source>
        <dbReference type="ARBA" id="ARBA00022603"/>
    </source>
</evidence>
<dbReference type="InterPro" id="IPR035926">
    <property type="entry name" value="NusB-like_sf"/>
</dbReference>
<dbReference type="GO" id="GO:0006355">
    <property type="term" value="P:regulation of DNA-templated transcription"/>
    <property type="evidence" value="ECO:0007669"/>
    <property type="project" value="InterPro"/>
</dbReference>
<comment type="similarity">
    <text evidence="3 14">Belongs to the class I-like SAM-binding methyltransferase superfamily. RsmB/NOP family.</text>
</comment>
<keyword evidence="6" id="KW-0698">rRNA processing</keyword>
<dbReference type="AlphaFoldDB" id="A0A0D6DZU8"/>
<dbReference type="PRINTS" id="PR02008">
    <property type="entry name" value="RCMTFAMILY"/>
</dbReference>
<comment type="catalytic activity">
    <reaction evidence="13">
        <text>cytidine(967) in 16S rRNA + S-adenosyl-L-methionine = 5-methylcytidine(967) in 16S rRNA + S-adenosyl-L-homocysteine + H(+)</text>
        <dbReference type="Rhea" id="RHEA:42748"/>
        <dbReference type="Rhea" id="RHEA-COMP:10219"/>
        <dbReference type="Rhea" id="RHEA-COMP:10220"/>
        <dbReference type="ChEBI" id="CHEBI:15378"/>
        <dbReference type="ChEBI" id="CHEBI:57856"/>
        <dbReference type="ChEBI" id="CHEBI:59789"/>
        <dbReference type="ChEBI" id="CHEBI:74483"/>
        <dbReference type="ChEBI" id="CHEBI:82748"/>
        <dbReference type="EC" id="2.1.1.176"/>
    </reaction>
</comment>
<gene>
    <name evidence="16" type="ORF">LACPI_2073</name>
</gene>